<dbReference type="GeneID" id="19947706"/>
<feature type="transmembrane region" description="Helical" evidence="1">
    <location>
        <begin position="104"/>
        <end position="127"/>
    </location>
</feature>
<dbReference type="VEuPathDB" id="FungiDB:SDRG_06979"/>
<dbReference type="RefSeq" id="XP_008611016.1">
    <property type="nucleotide sequence ID" value="XM_008612794.1"/>
</dbReference>
<keyword evidence="3" id="KW-1185">Reference proteome</keyword>
<proteinExistence type="predicted"/>
<sequence>MFWSPKGVVTLVLCIAAAGFSWTQLVLPTWLESATESVGLASHCVRGVCYSFSLPPNVGEMQRYAGKLLIPANMTLCAAYAGKSWNATGHMVDGAFLEATCGSIGHAAMAMCLIQAILGTFMVAAYLTWTCAATNKSCLLALCKLLAFASLFANLLTITFWMVLKSRLQTRAGVKDGLGFICTLISAALFGLCVVLIGMLRLRERHEKSQRNLLRAKSSLQQKSMAAV</sequence>
<dbReference type="AlphaFoldDB" id="T0QCR9"/>
<dbReference type="EMBL" id="JH767150">
    <property type="protein sequence ID" value="EQC35699.1"/>
    <property type="molecule type" value="Genomic_DNA"/>
</dbReference>
<accession>T0QCR9</accession>
<protein>
    <submittedName>
        <fullName evidence="2">Uncharacterized protein</fullName>
    </submittedName>
</protein>
<keyword evidence="1" id="KW-0472">Membrane</keyword>
<feature type="transmembrane region" description="Helical" evidence="1">
    <location>
        <begin position="139"/>
        <end position="163"/>
    </location>
</feature>
<reference evidence="2 3" key="1">
    <citation type="submission" date="2012-04" db="EMBL/GenBank/DDBJ databases">
        <title>The Genome Sequence of Saprolegnia declina VS20.</title>
        <authorList>
            <consortium name="The Broad Institute Genome Sequencing Platform"/>
            <person name="Russ C."/>
            <person name="Nusbaum C."/>
            <person name="Tyler B."/>
            <person name="van West P."/>
            <person name="Dieguez-Uribeondo J."/>
            <person name="de Bruijn I."/>
            <person name="Tripathy S."/>
            <person name="Jiang R."/>
            <person name="Young S.K."/>
            <person name="Zeng Q."/>
            <person name="Gargeya S."/>
            <person name="Fitzgerald M."/>
            <person name="Haas B."/>
            <person name="Abouelleil A."/>
            <person name="Alvarado L."/>
            <person name="Arachchi H.M."/>
            <person name="Berlin A."/>
            <person name="Chapman S.B."/>
            <person name="Goldberg J."/>
            <person name="Griggs A."/>
            <person name="Gujja S."/>
            <person name="Hansen M."/>
            <person name="Howarth C."/>
            <person name="Imamovic A."/>
            <person name="Larimer J."/>
            <person name="McCowen C."/>
            <person name="Montmayeur A."/>
            <person name="Murphy C."/>
            <person name="Neiman D."/>
            <person name="Pearson M."/>
            <person name="Priest M."/>
            <person name="Roberts A."/>
            <person name="Saif S."/>
            <person name="Shea T."/>
            <person name="Sisk P."/>
            <person name="Sykes S."/>
            <person name="Wortman J."/>
            <person name="Nusbaum C."/>
            <person name="Birren B."/>
        </authorList>
    </citation>
    <scope>NUCLEOTIDE SEQUENCE [LARGE SCALE GENOMIC DNA]</scope>
    <source>
        <strain evidence="2 3">VS20</strain>
    </source>
</reference>
<organism evidence="2 3">
    <name type="scientific">Saprolegnia diclina (strain VS20)</name>
    <dbReference type="NCBI Taxonomy" id="1156394"/>
    <lineage>
        <taxon>Eukaryota</taxon>
        <taxon>Sar</taxon>
        <taxon>Stramenopiles</taxon>
        <taxon>Oomycota</taxon>
        <taxon>Saprolegniomycetes</taxon>
        <taxon>Saprolegniales</taxon>
        <taxon>Saprolegniaceae</taxon>
        <taxon>Saprolegnia</taxon>
    </lineage>
</organism>
<keyword evidence="1" id="KW-1133">Transmembrane helix</keyword>
<evidence type="ECO:0000256" key="1">
    <source>
        <dbReference type="SAM" id="Phobius"/>
    </source>
</evidence>
<dbReference type="OMA" id="HAAMAMC"/>
<evidence type="ECO:0000313" key="2">
    <source>
        <dbReference type="EMBL" id="EQC35699.1"/>
    </source>
</evidence>
<gene>
    <name evidence="2" type="ORF">SDRG_06979</name>
</gene>
<dbReference type="OrthoDB" id="65483at2759"/>
<dbReference type="Proteomes" id="UP000030762">
    <property type="component" value="Unassembled WGS sequence"/>
</dbReference>
<keyword evidence="1" id="KW-0812">Transmembrane</keyword>
<feature type="transmembrane region" description="Helical" evidence="1">
    <location>
        <begin position="178"/>
        <end position="202"/>
    </location>
</feature>
<dbReference type="InParanoid" id="T0QCR9"/>
<evidence type="ECO:0000313" key="3">
    <source>
        <dbReference type="Proteomes" id="UP000030762"/>
    </source>
</evidence>
<name>T0QCR9_SAPDV</name>